<name>A0A3B0WYP0_9ZZZZ</name>
<evidence type="ECO:0000313" key="1">
    <source>
        <dbReference type="EMBL" id="VAW61145.1"/>
    </source>
</evidence>
<gene>
    <name evidence="1" type="ORF">MNBD_GAMMA08-274</name>
</gene>
<protein>
    <submittedName>
        <fullName evidence="1">Uncharacterized protein</fullName>
    </submittedName>
</protein>
<organism evidence="1">
    <name type="scientific">hydrothermal vent metagenome</name>
    <dbReference type="NCBI Taxonomy" id="652676"/>
    <lineage>
        <taxon>unclassified sequences</taxon>
        <taxon>metagenomes</taxon>
        <taxon>ecological metagenomes</taxon>
    </lineage>
</organism>
<proteinExistence type="predicted"/>
<reference evidence="1" key="1">
    <citation type="submission" date="2018-06" db="EMBL/GenBank/DDBJ databases">
        <authorList>
            <person name="Zhirakovskaya E."/>
        </authorList>
    </citation>
    <scope>NUCLEOTIDE SEQUENCE</scope>
</reference>
<dbReference type="AlphaFoldDB" id="A0A3B0WYP0"/>
<sequence>NRPGIRTNLSNLNLCGDYVYIEEKNAPGLPSTLEGALRCGVKCAQYLITPNDKTPNNNPK</sequence>
<accession>A0A3B0WYP0</accession>
<feature type="non-terminal residue" evidence="1">
    <location>
        <position position="1"/>
    </location>
</feature>
<dbReference type="EMBL" id="UOFH01000174">
    <property type="protein sequence ID" value="VAW61145.1"/>
    <property type="molecule type" value="Genomic_DNA"/>
</dbReference>